<gene>
    <name evidence="3" type="ORF">SAMN03080615_02898</name>
</gene>
<dbReference type="InterPro" id="IPR005654">
    <property type="entry name" value="ATPase_AFG1-like"/>
</dbReference>
<keyword evidence="3" id="KW-0132">Cell division</keyword>
<dbReference type="Proteomes" id="UP000198749">
    <property type="component" value="Unassembled WGS sequence"/>
</dbReference>
<evidence type="ECO:0000313" key="3">
    <source>
        <dbReference type="EMBL" id="SEQ84132.1"/>
    </source>
</evidence>
<reference evidence="4" key="1">
    <citation type="submission" date="2016-10" db="EMBL/GenBank/DDBJ databases">
        <authorList>
            <person name="Varghese N."/>
            <person name="Submissions S."/>
        </authorList>
    </citation>
    <scope>NUCLEOTIDE SEQUENCE [LARGE SCALE GENOMIC DNA]</scope>
    <source>
        <strain evidence="4">DSM 18887</strain>
    </source>
</reference>
<dbReference type="GO" id="GO:0032153">
    <property type="term" value="C:cell division site"/>
    <property type="evidence" value="ECO:0007669"/>
    <property type="project" value="TreeGrafter"/>
</dbReference>
<accession>A0A1H9JBD9</accession>
<dbReference type="CDD" id="cd00267">
    <property type="entry name" value="ABC_ATPase"/>
    <property type="match status" value="1"/>
</dbReference>
<dbReference type="GO" id="GO:0005524">
    <property type="term" value="F:ATP binding"/>
    <property type="evidence" value="ECO:0007669"/>
    <property type="project" value="UniProtKB-KW"/>
</dbReference>
<dbReference type="AlphaFoldDB" id="A0A1H9JBD9"/>
<dbReference type="EMBL" id="FOGB01000009">
    <property type="protein sequence ID" value="SEQ84132.1"/>
    <property type="molecule type" value="Genomic_DNA"/>
</dbReference>
<keyword evidence="2" id="KW-0067">ATP-binding</keyword>
<protein>
    <submittedName>
        <fullName evidence="3">Cell division protein ZapE</fullName>
    </submittedName>
</protein>
<name>A0A1H9JBD9_9GAMM</name>
<dbReference type="PANTHER" id="PTHR12169">
    <property type="entry name" value="ATPASE N2B"/>
    <property type="match status" value="1"/>
</dbReference>
<dbReference type="InterPro" id="IPR027417">
    <property type="entry name" value="P-loop_NTPase"/>
</dbReference>
<keyword evidence="1" id="KW-0547">Nucleotide-binding</keyword>
<organism evidence="3 4">
    <name type="scientific">Amphritea atlantica</name>
    <dbReference type="NCBI Taxonomy" id="355243"/>
    <lineage>
        <taxon>Bacteria</taxon>
        <taxon>Pseudomonadati</taxon>
        <taxon>Pseudomonadota</taxon>
        <taxon>Gammaproteobacteria</taxon>
        <taxon>Oceanospirillales</taxon>
        <taxon>Oceanospirillaceae</taxon>
        <taxon>Amphritea</taxon>
    </lineage>
</organism>
<dbReference type="STRING" id="355243.SAMN03080615_02898"/>
<dbReference type="RefSeq" id="WP_091359686.1">
    <property type="nucleotide sequence ID" value="NZ_AP025284.1"/>
</dbReference>
<dbReference type="NCBIfam" id="NF040713">
    <property type="entry name" value="ZapE"/>
    <property type="match status" value="1"/>
</dbReference>
<keyword evidence="4" id="KW-1185">Reference proteome</keyword>
<dbReference type="Gene3D" id="3.40.50.300">
    <property type="entry name" value="P-loop containing nucleotide triphosphate hydrolases"/>
    <property type="match status" value="1"/>
</dbReference>
<evidence type="ECO:0000313" key="4">
    <source>
        <dbReference type="Proteomes" id="UP000198749"/>
    </source>
</evidence>
<dbReference type="PANTHER" id="PTHR12169:SF6">
    <property type="entry name" value="AFG1-LIKE ATPASE"/>
    <property type="match status" value="1"/>
</dbReference>
<evidence type="ECO:0000256" key="2">
    <source>
        <dbReference type="ARBA" id="ARBA00022840"/>
    </source>
</evidence>
<dbReference type="SUPFAM" id="SSF52540">
    <property type="entry name" value="P-loop containing nucleoside triphosphate hydrolases"/>
    <property type="match status" value="1"/>
</dbReference>
<dbReference type="Pfam" id="PF03969">
    <property type="entry name" value="AFG1_ATPase"/>
    <property type="match status" value="2"/>
</dbReference>
<dbReference type="GO" id="GO:0051301">
    <property type="term" value="P:cell division"/>
    <property type="evidence" value="ECO:0007669"/>
    <property type="project" value="UniProtKB-KW"/>
</dbReference>
<proteinExistence type="predicted"/>
<dbReference type="OrthoDB" id="9774491at2"/>
<sequence>MQTEFIDIYQQALASHGYQHDPAQLRLVEALNPVYTSLVSGRHRAGDSAGIYIWGPVGRGKTFLMDLMFAHLPDKICLRLHFHRFMAQTHQQLTVLQGKPDPLELIAQKLARQYQLICFDEFFLNDIADAMILGKLFRSLLKRGVRLITTSNRPPEKLCKDPLFEDRVRPIIAMINQQMQVFNLAGETDHRLRSLTPSPCIFHSSNTDTDAEQQLTKLYTSISRNPPRADEVIVMQRPIPAKAVSPECVWFDFEHICMGARSQMDYIELANRFSHIFVSQVPLLGSRSTEQIKARGTEDGSEAVKAGERQVLLGSMDDPARRFISLVDELYDRGVNLFLSVEVPLEKLYMEGSLVFEFARTYSRLTEMQSWEYQQRQPTDR</sequence>
<dbReference type="GO" id="GO:0016887">
    <property type="term" value="F:ATP hydrolysis activity"/>
    <property type="evidence" value="ECO:0007669"/>
    <property type="project" value="InterPro"/>
</dbReference>
<keyword evidence="3" id="KW-0131">Cell cycle</keyword>
<dbReference type="GO" id="GO:0005737">
    <property type="term" value="C:cytoplasm"/>
    <property type="evidence" value="ECO:0007669"/>
    <property type="project" value="TreeGrafter"/>
</dbReference>
<evidence type="ECO:0000256" key="1">
    <source>
        <dbReference type="ARBA" id="ARBA00022741"/>
    </source>
</evidence>